<protein>
    <submittedName>
        <fullName evidence="1">Uncharacterized protein</fullName>
    </submittedName>
</protein>
<dbReference type="AlphaFoldDB" id="A0A645GEJ7"/>
<dbReference type="EMBL" id="VSSQ01072979">
    <property type="protein sequence ID" value="MPN24199.1"/>
    <property type="molecule type" value="Genomic_DNA"/>
</dbReference>
<reference evidence="1" key="1">
    <citation type="submission" date="2019-08" db="EMBL/GenBank/DDBJ databases">
        <authorList>
            <person name="Kucharzyk K."/>
            <person name="Murdoch R.W."/>
            <person name="Higgins S."/>
            <person name="Loffler F."/>
        </authorList>
    </citation>
    <scope>NUCLEOTIDE SEQUENCE</scope>
</reference>
<comment type="caution">
    <text evidence="1">The sequence shown here is derived from an EMBL/GenBank/DDBJ whole genome shotgun (WGS) entry which is preliminary data.</text>
</comment>
<evidence type="ECO:0000313" key="1">
    <source>
        <dbReference type="EMBL" id="MPN24199.1"/>
    </source>
</evidence>
<proteinExistence type="predicted"/>
<sequence>MDSLVEMFLNKNPLHPSSSVKENMNAGIKFINKNAGLIMNSALLIKIEYTIDGMSQNKGKLIDTKTSLKLDIADLEPTSNPLFFLLKNLRPSFFLNKIEHITADNPGPNCPKYQSNSSGLS</sequence>
<organism evidence="1">
    <name type="scientific">bioreactor metagenome</name>
    <dbReference type="NCBI Taxonomy" id="1076179"/>
    <lineage>
        <taxon>unclassified sequences</taxon>
        <taxon>metagenomes</taxon>
        <taxon>ecological metagenomes</taxon>
    </lineage>
</organism>
<name>A0A645GEJ7_9ZZZZ</name>
<gene>
    <name evidence="1" type="ORF">SDC9_171593</name>
</gene>
<accession>A0A645GEJ7</accession>